<keyword evidence="1" id="KW-0732">Signal</keyword>
<gene>
    <name evidence="2" type="ORF">COU18_02630</name>
</gene>
<proteinExistence type="predicted"/>
<comment type="caution">
    <text evidence="2">The sequence shown here is derived from an EMBL/GenBank/DDBJ whole genome shotgun (WGS) entry which is preliminary data.</text>
</comment>
<dbReference type="EMBL" id="PFBK01000008">
    <property type="protein sequence ID" value="PIR83556.1"/>
    <property type="molecule type" value="Genomic_DNA"/>
</dbReference>
<sequence>MRKSVLVALAALCFLFAFTVHVRAEEICTPDGTFLGEMTPEVAQGFLNSGYVLCASVPSDVAAAVAAVQPSAPAEDTDNSTAGIYRGEVVPGGIPGSTLEALPPAIASRTGLTTINRPGYYTRGGCGVSDPNSNAVCWWTSTMAGDAATRIFCDLNPSWTSGQLAADIVRGLHWNVLAGDVGQSRANQVLANPAYDTGLSTTSLGSRVAFVRATTYLGAGGNALKIVAFAFPLAGNCLAVVHQMVDIYDATDDPAIAPAAVENVRREVEAIFAPPSGV</sequence>
<reference evidence="3" key="1">
    <citation type="submission" date="2017-09" db="EMBL/GenBank/DDBJ databases">
        <title>Depth-based differentiation of microbial function through sediment-hosted aquifers and enrichment of novel symbionts in the deep terrestrial subsurface.</title>
        <authorList>
            <person name="Probst A.J."/>
            <person name="Ladd B."/>
            <person name="Jarett J.K."/>
            <person name="Geller-Mcgrath D.E."/>
            <person name="Sieber C.M.K."/>
            <person name="Emerson J.B."/>
            <person name="Anantharaman K."/>
            <person name="Thomas B.C."/>
            <person name="Malmstrom R."/>
            <person name="Stieglmeier M."/>
            <person name="Klingl A."/>
            <person name="Woyke T."/>
            <person name="Ryan C.M."/>
            <person name="Banfield J.F."/>
        </authorList>
    </citation>
    <scope>NUCLEOTIDE SEQUENCE [LARGE SCALE GENOMIC DNA]</scope>
</reference>
<evidence type="ECO:0000256" key="1">
    <source>
        <dbReference type="SAM" id="SignalP"/>
    </source>
</evidence>
<dbReference type="AlphaFoldDB" id="A0A2H0UCZ7"/>
<dbReference type="Proteomes" id="UP000231192">
    <property type="component" value="Unassembled WGS sequence"/>
</dbReference>
<feature type="chain" id="PRO_5013937294" description="Penicillin-binding protein transpeptidase domain-containing protein" evidence="1">
    <location>
        <begin position="25"/>
        <end position="278"/>
    </location>
</feature>
<evidence type="ECO:0000313" key="3">
    <source>
        <dbReference type="Proteomes" id="UP000231192"/>
    </source>
</evidence>
<name>A0A2H0UCZ7_9BACT</name>
<organism evidence="2 3">
    <name type="scientific">Candidatus Kaiserbacteria bacterium CG10_big_fil_rev_8_21_14_0_10_51_14</name>
    <dbReference type="NCBI Taxonomy" id="1974610"/>
    <lineage>
        <taxon>Bacteria</taxon>
        <taxon>Candidatus Kaiseribacteriota</taxon>
    </lineage>
</organism>
<evidence type="ECO:0000313" key="2">
    <source>
        <dbReference type="EMBL" id="PIR83556.1"/>
    </source>
</evidence>
<accession>A0A2H0UCZ7</accession>
<protein>
    <recommendedName>
        <fullName evidence="4">Penicillin-binding protein transpeptidase domain-containing protein</fullName>
    </recommendedName>
</protein>
<evidence type="ECO:0008006" key="4">
    <source>
        <dbReference type="Google" id="ProtNLM"/>
    </source>
</evidence>
<feature type="signal peptide" evidence="1">
    <location>
        <begin position="1"/>
        <end position="24"/>
    </location>
</feature>